<feature type="transmembrane region" description="Helical" evidence="6">
    <location>
        <begin position="21"/>
        <end position="40"/>
    </location>
</feature>
<dbReference type="Proteomes" id="UP000035642">
    <property type="component" value="Unassembled WGS sequence"/>
</dbReference>
<protein>
    <submittedName>
        <fullName evidence="8">Inner membrane protein</fullName>
    </submittedName>
</protein>
<proteinExistence type="inferred from homology"/>
<name>A0A0K0DM86_ANGCA</name>
<dbReference type="PANTHER" id="PTHR33966">
    <property type="entry name" value="PROTEIN ODR-4 HOMOLOG"/>
    <property type="match status" value="1"/>
</dbReference>
<dbReference type="GO" id="GO:0016020">
    <property type="term" value="C:membrane"/>
    <property type="evidence" value="ECO:0007669"/>
    <property type="project" value="UniProtKB-SubCell"/>
</dbReference>
<evidence type="ECO:0000256" key="6">
    <source>
        <dbReference type="SAM" id="Phobius"/>
    </source>
</evidence>
<evidence type="ECO:0000256" key="1">
    <source>
        <dbReference type="ARBA" id="ARBA00004370"/>
    </source>
</evidence>
<dbReference type="AlphaFoldDB" id="A0A0K0DM86"/>
<organism evidence="7 8">
    <name type="scientific">Angiostrongylus cantonensis</name>
    <name type="common">Rat lungworm</name>
    <dbReference type="NCBI Taxonomy" id="6313"/>
    <lineage>
        <taxon>Eukaryota</taxon>
        <taxon>Metazoa</taxon>
        <taxon>Ecdysozoa</taxon>
        <taxon>Nematoda</taxon>
        <taxon>Chromadorea</taxon>
        <taxon>Rhabditida</taxon>
        <taxon>Rhabditina</taxon>
        <taxon>Rhabditomorpha</taxon>
        <taxon>Strongyloidea</taxon>
        <taxon>Metastrongylidae</taxon>
        <taxon>Angiostrongylus</taxon>
    </lineage>
</organism>
<dbReference type="InterPro" id="IPR029454">
    <property type="entry name" value="ODR-4-like"/>
</dbReference>
<keyword evidence="3 6" id="KW-0812">Transmembrane</keyword>
<keyword evidence="5 6" id="KW-0472">Membrane</keyword>
<evidence type="ECO:0000313" key="7">
    <source>
        <dbReference type="Proteomes" id="UP000035642"/>
    </source>
</evidence>
<dbReference type="PANTHER" id="PTHR33966:SF1">
    <property type="entry name" value="PROTEIN ODR-4 HOMOLOG"/>
    <property type="match status" value="1"/>
</dbReference>
<dbReference type="Pfam" id="PF14778">
    <property type="entry name" value="ODR4-like"/>
    <property type="match status" value="1"/>
</dbReference>
<keyword evidence="4 6" id="KW-1133">Transmembrane helix</keyword>
<evidence type="ECO:0000256" key="2">
    <source>
        <dbReference type="ARBA" id="ARBA00010131"/>
    </source>
</evidence>
<evidence type="ECO:0000256" key="3">
    <source>
        <dbReference type="ARBA" id="ARBA00022692"/>
    </source>
</evidence>
<dbReference type="STRING" id="6313.A0A0K0DM86"/>
<keyword evidence="7" id="KW-1185">Reference proteome</keyword>
<accession>A0A0K0DM86</accession>
<evidence type="ECO:0000256" key="4">
    <source>
        <dbReference type="ARBA" id="ARBA00022989"/>
    </source>
</evidence>
<dbReference type="GO" id="GO:0008104">
    <property type="term" value="P:intracellular protein localization"/>
    <property type="evidence" value="ECO:0007669"/>
    <property type="project" value="TreeGrafter"/>
</dbReference>
<evidence type="ECO:0000256" key="5">
    <source>
        <dbReference type="ARBA" id="ARBA00023136"/>
    </source>
</evidence>
<comment type="subcellular location">
    <subcellularLocation>
        <location evidence="1">Membrane</location>
    </subcellularLocation>
</comment>
<dbReference type="WBParaSite" id="ACAC_0001278201-mRNA-1">
    <property type="protein sequence ID" value="ACAC_0001278201-mRNA-1"/>
    <property type="gene ID" value="ACAC_0001278201"/>
</dbReference>
<reference evidence="8" key="2">
    <citation type="submission" date="2017-02" db="UniProtKB">
        <authorList>
            <consortium name="WormBaseParasite"/>
        </authorList>
    </citation>
    <scope>IDENTIFICATION</scope>
</reference>
<evidence type="ECO:0000313" key="8">
    <source>
        <dbReference type="WBParaSite" id="ACAC_0001278201-mRNA-1"/>
    </source>
</evidence>
<sequence>MFVFALIARGGTYFHCFRSDLIHFFAVVLIILVSGQMIVFDSSLESRVNLTQGSQRNEADGVSYAAYFLVGSFCSDGEIHVAHMAPCPLPMTATDSAGDTLSKTIDEEWIADNAEKVTRILPGGINVVG</sequence>
<dbReference type="GO" id="GO:0012505">
    <property type="term" value="C:endomembrane system"/>
    <property type="evidence" value="ECO:0007669"/>
    <property type="project" value="TreeGrafter"/>
</dbReference>
<reference evidence="7" key="1">
    <citation type="submission" date="2012-09" db="EMBL/GenBank/DDBJ databases">
        <authorList>
            <person name="Martin A.A."/>
        </authorList>
    </citation>
    <scope>NUCLEOTIDE SEQUENCE</scope>
</reference>
<comment type="similarity">
    <text evidence="2">Belongs to the ODR-4 family.</text>
</comment>